<proteinExistence type="predicted"/>
<sequence>MDIGFCYQNQKRKEWECDGSYEHYDPEGLDSEMGNSSARRSSSTTSTTWFFSSPSLFAFSLTA</sequence>
<name>A0A438K6A2_VITVI</name>
<dbReference type="EMBL" id="QGNW01000015">
    <property type="protein sequence ID" value="RVX16730.1"/>
    <property type="molecule type" value="Genomic_DNA"/>
</dbReference>
<dbReference type="Proteomes" id="UP000288805">
    <property type="component" value="Unassembled WGS sequence"/>
</dbReference>
<dbReference type="AlphaFoldDB" id="A0A438K6A2"/>
<reference evidence="2 3" key="1">
    <citation type="journal article" date="2018" name="PLoS Genet.">
        <title>Population sequencing reveals clonal diversity and ancestral inbreeding in the grapevine cultivar Chardonnay.</title>
        <authorList>
            <person name="Roach M.J."/>
            <person name="Johnson D.L."/>
            <person name="Bohlmann J."/>
            <person name="van Vuuren H.J."/>
            <person name="Jones S.J."/>
            <person name="Pretorius I.S."/>
            <person name="Schmidt S.A."/>
            <person name="Borneman A.R."/>
        </authorList>
    </citation>
    <scope>NUCLEOTIDE SEQUENCE [LARGE SCALE GENOMIC DNA]</scope>
    <source>
        <strain evidence="3">cv. Chardonnay</strain>
        <tissue evidence="2">Leaf</tissue>
    </source>
</reference>
<organism evidence="2 3">
    <name type="scientific">Vitis vinifera</name>
    <name type="common">Grape</name>
    <dbReference type="NCBI Taxonomy" id="29760"/>
    <lineage>
        <taxon>Eukaryota</taxon>
        <taxon>Viridiplantae</taxon>
        <taxon>Streptophyta</taxon>
        <taxon>Embryophyta</taxon>
        <taxon>Tracheophyta</taxon>
        <taxon>Spermatophyta</taxon>
        <taxon>Magnoliopsida</taxon>
        <taxon>eudicotyledons</taxon>
        <taxon>Gunneridae</taxon>
        <taxon>Pentapetalae</taxon>
        <taxon>rosids</taxon>
        <taxon>Vitales</taxon>
        <taxon>Vitaceae</taxon>
        <taxon>Viteae</taxon>
        <taxon>Vitis</taxon>
    </lineage>
</organism>
<feature type="region of interest" description="Disordered" evidence="1">
    <location>
        <begin position="26"/>
        <end position="48"/>
    </location>
</feature>
<evidence type="ECO:0000313" key="3">
    <source>
        <dbReference type="Proteomes" id="UP000288805"/>
    </source>
</evidence>
<accession>A0A438K6A2</accession>
<feature type="compositionally biased region" description="Low complexity" evidence="1">
    <location>
        <begin position="36"/>
        <end position="48"/>
    </location>
</feature>
<evidence type="ECO:0000313" key="2">
    <source>
        <dbReference type="EMBL" id="RVX16730.1"/>
    </source>
</evidence>
<protein>
    <submittedName>
        <fullName evidence="2">Uncharacterized protein</fullName>
    </submittedName>
</protein>
<gene>
    <name evidence="2" type="ORF">CK203_006006</name>
</gene>
<comment type="caution">
    <text evidence="2">The sequence shown here is derived from an EMBL/GenBank/DDBJ whole genome shotgun (WGS) entry which is preliminary data.</text>
</comment>
<evidence type="ECO:0000256" key="1">
    <source>
        <dbReference type="SAM" id="MobiDB-lite"/>
    </source>
</evidence>